<evidence type="ECO:0000313" key="8">
    <source>
        <dbReference type="EMBL" id="HHE55923.1"/>
    </source>
</evidence>
<dbReference type="InterPro" id="IPR045867">
    <property type="entry name" value="DNA-dir_RpoC_beta_prime"/>
</dbReference>
<keyword evidence="3" id="KW-0808">Transferase</keyword>
<gene>
    <name evidence="8" type="ORF">ENL21_09085</name>
</gene>
<dbReference type="EMBL" id="DRTD01000679">
    <property type="protein sequence ID" value="HHE55923.1"/>
    <property type="molecule type" value="Genomic_DNA"/>
</dbReference>
<evidence type="ECO:0000256" key="3">
    <source>
        <dbReference type="ARBA" id="ARBA00022679"/>
    </source>
</evidence>
<protein>
    <recommendedName>
        <fullName evidence="1">DNA-directed RNA polymerase</fullName>
        <ecNumber evidence="1">2.7.7.6</ecNumber>
    </recommendedName>
</protein>
<evidence type="ECO:0000256" key="6">
    <source>
        <dbReference type="ARBA" id="ARBA00048552"/>
    </source>
</evidence>
<dbReference type="InterPro" id="IPR044893">
    <property type="entry name" value="RNA_pol_Rpb1_clamp_domain"/>
</dbReference>
<accession>A0A7V5H7J3</accession>
<keyword evidence="2" id="KW-0240">DNA-directed RNA polymerase</keyword>
<evidence type="ECO:0000256" key="4">
    <source>
        <dbReference type="ARBA" id="ARBA00022695"/>
    </source>
</evidence>
<name>A0A7V5H7J3_CALAY</name>
<evidence type="ECO:0000256" key="1">
    <source>
        <dbReference type="ARBA" id="ARBA00012418"/>
    </source>
</evidence>
<evidence type="ECO:0000259" key="7">
    <source>
        <dbReference type="Pfam" id="PF04997"/>
    </source>
</evidence>
<dbReference type="Gene3D" id="4.10.860.120">
    <property type="entry name" value="RNA polymerase II, clamp domain"/>
    <property type="match status" value="1"/>
</dbReference>
<dbReference type="SUPFAM" id="SSF64484">
    <property type="entry name" value="beta and beta-prime subunits of DNA dependent RNA-polymerase"/>
    <property type="match status" value="1"/>
</dbReference>
<sequence>MNIRRGPNKFNKIIISLASPNDILEQSYGEVTKPETINYRSFKPEKDGLFCEKIFGPVKDWECHCGKYKRIRYKGIICDRCGVEVTQKKVRRERMGHISLAVPVVHIWFYKSLPSKIGYLLDMSPKDLEKVIYYENY</sequence>
<feature type="non-terminal residue" evidence="8">
    <location>
        <position position="137"/>
    </location>
</feature>
<dbReference type="Pfam" id="PF04997">
    <property type="entry name" value="RNA_pol_Rpb1_1"/>
    <property type="match status" value="1"/>
</dbReference>
<keyword evidence="4" id="KW-0548">Nucleotidyltransferase</keyword>
<dbReference type="AlphaFoldDB" id="A0A7V5H7J3"/>
<evidence type="ECO:0000256" key="2">
    <source>
        <dbReference type="ARBA" id="ARBA00022478"/>
    </source>
</evidence>
<comment type="catalytic activity">
    <reaction evidence="6">
        <text>RNA(n) + a ribonucleoside 5'-triphosphate = RNA(n+1) + diphosphate</text>
        <dbReference type="Rhea" id="RHEA:21248"/>
        <dbReference type="Rhea" id="RHEA-COMP:14527"/>
        <dbReference type="Rhea" id="RHEA-COMP:17342"/>
        <dbReference type="ChEBI" id="CHEBI:33019"/>
        <dbReference type="ChEBI" id="CHEBI:61557"/>
        <dbReference type="ChEBI" id="CHEBI:140395"/>
        <dbReference type="EC" id="2.7.7.6"/>
    </reaction>
</comment>
<dbReference type="GO" id="GO:0003677">
    <property type="term" value="F:DNA binding"/>
    <property type="evidence" value="ECO:0007669"/>
    <property type="project" value="InterPro"/>
</dbReference>
<reference evidence="8" key="1">
    <citation type="journal article" date="2020" name="mSystems">
        <title>Genome- and Community-Level Interaction Insights into Carbon Utilization and Element Cycling Functions of Hydrothermarchaeota in Hydrothermal Sediment.</title>
        <authorList>
            <person name="Zhou Z."/>
            <person name="Liu Y."/>
            <person name="Xu W."/>
            <person name="Pan J."/>
            <person name="Luo Z.H."/>
            <person name="Li M."/>
        </authorList>
    </citation>
    <scope>NUCLEOTIDE SEQUENCE [LARGE SCALE GENOMIC DNA]</scope>
    <source>
        <strain evidence="8">HyVt-76</strain>
    </source>
</reference>
<dbReference type="GO" id="GO:0003899">
    <property type="term" value="F:DNA-directed RNA polymerase activity"/>
    <property type="evidence" value="ECO:0007669"/>
    <property type="project" value="UniProtKB-EC"/>
</dbReference>
<evidence type="ECO:0000256" key="5">
    <source>
        <dbReference type="ARBA" id="ARBA00023163"/>
    </source>
</evidence>
<dbReference type="GO" id="GO:0000428">
    <property type="term" value="C:DNA-directed RNA polymerase complex"/>
    <property type="evidence" value="ECO:0007669"/>
    <property type="project" value="UniProtKB-KW"/>
</dbReference>
<organism evidence="8">
    <name type="scientific">Caldithrix abyssi</name>
    <dbReference type="NCBI Taxonomy" id="187145"/>
    <lineage>
        <taxon>Bacteria</taxon>
        <taxon>Pseudomonadati</taxon>
        <taxon>Calditrichota</taxon>
        <taxon>Calditrichia</taxon>
        <taxon>Calditrichales</taxon>
        <taxon>Calditrichaceae</taxon>
        <taxon>Caldithrix</taxon>
    </lineage>
</organism>
<keyword evidence="5" id="KW-0804">Transcription</keyword>
<feature type="domain" description="RNA polymerase Rpb1" evidence="7">
    <location>
        <begin position="8"/>
        <end position="136"/>
    </location>
</feature>
<dbReference type="GO" id="GO:0006351">
    <property type="term" value="P:DNA-templated transcription"/>
    <property type="evidence" value="ECO:0007669"/>
    <property type="project" value="InterPro"/>
</dbReference>
<proteinExistence type="predicted"/>
<dbReference type="Proteomes" id="UP000886111">
    <property type="component" value="Unassembled WGS sequence"/>
</dbReference>
<comment type="caution">
    <text evidence="8">The sequence shown here is derived from an EMBL/GenBank/DDBJ whole genome shotgun (WGS) entry which is preliminary data.</text>
</comment>
<dbReference type="EC" id="2.7.7.6" evidence="1"/>
<dbReference type="PANTHER" id="PTHR19376:SF54">
    <property type="entry name" value="DNA-DIRECTED RNA POLYMERASE SUBUNIT BETA"/>
    <property type="match status" value="1"/>
</dbReference>
<dbReference type="InterPro" id="IPR007080">
    <property type="entry name" value="RNA_pol_Rpb1_1"/>
</dbReference>
<dbReference type="PANTHER" id="PTHR19376">
    <property type="entry name" value="DNA-DIRECTED RNA POLYMERASE"/>
    <property type="match status" value="1"/>
</dbReference>